<protein>
    <recommendedName>
        <fullName evidence="1">DUF7480 domain-containing protein</fullName>
    </recommendedName>
</protein>
<dbReference type="Pfam" id="PF24295">
    <property type="entry name" value="DUF7480"/>
    <property type="match status" value="1"/>
</dbReference>
<dbReference type="RefSeq" id="WP_252961356.1">
    <property type="nucleotide sequence ID" value="NZ_CAMIPH010000002.1"/>
</dbReference>
<sequence>MEWILRAWLENPEPIINRRSSTLLCLVLLSGCQSGKSWYHPLDVSLKDNQPCFSVPAGSVGKNDRLQNRGIIVSLQEHQQWRIVWTSPEISPLPYLQPGQCIAYPQMKWASGEYSVLLGVSLNNDAERRKYVKAFDLSADEQGKIQLHSEN</sequence>
<dbReference type="InterPro" id="IPR055903">
    <property type="entry name" value="DUF7480"/>
</dbReference>
<keyword evidence="3" id="KW-1185">Reference proteome</keyword>
<dbReference type="PROSITE" id="PS51257">
    <property type="entry name" value="PROKAR_LIPOPROTEIN"/>
    <property type="match status" value="1"/>
</dbReference>
<feature type="domain" description="DUF7480" evidence="1">
    <location>
        <begin position="40"/>
        <end position="138"/>
    </location>
</feature>
<evidence type="ECO:0000313" key="2">
    <source>
        <dbReference type="EMBL" id="USV01483.1"/>
    </source>
</evidence>
<proteinExistence type="predicted"/>
<organism evidence="2 3">
    <name type="scientific">Serratia entomophila</name>
    <dbReference type="NCBI Taxonomy" id="42906"/>
    <lineage>
        <taxon>Bacteria</taxon>
        <taxon>Pseudomonadati</taxon>
        <taxon>Pseudomonadota</taxon>
        <taxon>Gammaproteobacteria</taxon>
        <taxon>Enterobacterales</taxon>
        <taxon>Yersiniaceae</taxon>
        <taxon>Serratia</taxon>
    </lineage>
</organism>
<accession>A0ABY5CTL6</accession>
<reference evidence="2" key="1">
    <citation type="journal article" date="2022" name="BMC Genomics">
        <title>Genome sequence of the entomopathogenic Serratia entomophila isolate 626 and characterisation of the species specific itaconate degradation pathway.</title>
        <authorList>
            <person name="Vaughan A.L."/>
            <person name="Altermann E."/>
            <person name="Glare T.R."/>
            <person name="Hurst M.R.H."/>
        </authorList>
    </citation>
    <scope>NUCLEOTIDE SEQUENCE</scope>
    <source>
        <strain evidence="2">626</strain>
    </source>
</reference>
<gene>
    <name evidence="2" type="ORF">KFQ06_02795</name>
</gene>
<dbReference type="EMBL" id="CP074347">
    <property type="protein sequence ID" value="USV01483.1"/>
    <property type="molecule type" value="Genomic_DNA"/>
</dbReference>
<dbReference type="NCBIfam" id="NF045617">
    <property type="entry name" value="mostly_LP"/>
    <property type="match status" value="1"/>
</dbReference>
<name>A0ABY5CTL6_9GAMM</name>
<evidence type="ECO:0000259" key="1">
    <source>
        <dbReference type="Pfam" id="PF24295"/>
    </source>
</evidence>
<dbReference type="InterPro" id="IPR054657">
    <property type="entry name" value="T6SS_periplasmic_put"/>
</dbReference>
<evidence type="ECO:0000313" key="3">
    <source>
        <dbReference type="Proteomes" id="UP001056873"/>
    </source>
</evidence>
<dbReference type="Proteomes" id="UP001056873">
    <property type="component" value="Chromosome"/>
</dbReference>